<dbReference type="InterPro" id="IPR036219">
    <property type="entry name" value="eEF-1beta-like_sf"/>
</dbReference>
<accession>A0A7E4W0W9</accession>
<dbReference type="GO" id="GO:0005853">
    <property type="term" value="C:eukaryotic translation elongation factor 1 complex"/>
    <property type="evidence" value="ECO:0007669"/>
    <property type="project" value="InterPro"/>
</dbReference>
<evidence type="ECO:0000256" key="3">
    <source>
        <dbReference type="ARBA" id="ARBA00022917"/>
    </source>
</evidence>
<proteinExistence type="inferred from homology"/>
<dbReference type="SMART" id="SM01182">
    <property type="entry name" value="EF-1_beta_acid"/>
    <property type="match status" value="1"/>
</dbReference>
<dbReference type="AlphaFoldDB" id="A0A7E4W0W9"/>
<keyword evidence="8" id="KW-1185">Reference proteome</keyword>
<dbReference type="WBParaSite" id="Pan_g5911.t1">
    <property type="protein sequence ID" value="Pan_g5911.t1"/>
    <property type="gene ID" value="Pan_g5911"/>
</dbReference>
<dbReference type="SUPFAM" id="SSF54984">
    <property type="entry name" value="eEF-1beta-like"/>
    <property type="match status" value="1"/>
</dbReference>
<dbReference type="InterPro" id="IPR001326">
    <property type="entry name" value="Transl_elong_EF1B_B/D_CS"/>
</dbReference>
<evidence type="ECO:0000256" key="5">
    <source>
        <dbReference type="SAM" id="MobiDB-lite"/>
    </source>
</evidence>
<evidence type="ECO:0000256" key="1">
    <source>
        <dbReference type="ARBA" id="ARBA00007411"/>
    </source>
</evidence>
<dbReference type="InterPro" id="IPR014038">
    <property type="entry name" value="EF1B_bsu/dsu_GNE"/>
</dbReference>
<feature type="domain" description="Elongation factor 1 beta central acidic region eukaryote" evidence="7">
    <location>
        <begin position="465"/>
        <end position="492"/>
    </location>
</feature>
<dbReference type="InterPro" id="IPR014717">
    <property type="entry name" value="Transl_elong_EF1B/ribsomal_bS6"/>
</dbReference>
<dbReference type="GO" id="GO:0005085">
    <property type="term" value="F:guanyl-nucleotide exchange factor activity"/>
    <property type="evidence" value="ECO:0007669"/>
    <property type="project" value="TreeGrafter"/>
</dbReference>
<evidence type="ECO:0000259" key="7">
    <source>
        <dbReference type="SMART" id="SM01182"/>
    </source>
</evidence>
<dbReference type="Proteomes" id="UP000492821">
    <property type="component" value="Unassembled WGS sequence"/>
</dbReference>
<dbReference type="GO" id="GO:0003746">
    <property type="term" value="F:translation elongation factor activity"/>
    <property type="evidence" value="ECO:0007669"/>
    <property type="project" value="UniProtKB-KW"/>
</dbReference>
<evidence type="ECO:0000259" key="6">
    <source>
        <dbReference type="SMART" id="SM00888"/>
    </source>
</evidence>
<organism evidence="8 9">
    <name type="scientific">Panagrellus redivivus</name>
    <name type="common">Microworm</name>
    <dbReference type="NCBI Taxonomy" id="6233"/>
    <lineage>
        <taxon>Eukaryota</taxon>
        <taxon>Metazoa</taxon>
        <taxon>Ecdysozoa</taxon>
        <taxon>Nematoda</taxon>
        <taxon>Chromadorea</taxon>
        <taxon>Rhabditida</taxon>
        <taxon>Tylenchina</taxon>
        <taxon>Panagrolaimomorpha</taxon>
        <taxon>Panagrolaimoidea</taxon>
        <taxon>Panagrolaimidae</taxon>
        <taxon>Panagrellus</taxon>
    </lineage>
</organism>
<dbReference type="Pfam" id="PF10587">
    <property type="entry name" value="EF-1_beta_acid"/>
    <property type="match status" value="1"/>
</dbReference>
<feature type="compositionally biased region" description="Basic and acidic residues" evidence="5">
    <location>
        <begin position="61"/>
        <end position="76"/>
    </location>
</feature>
<protein>
    <submittedName>
        <fullName evidence="9">DUF2431 domain-containing protein</fullName>
    </submittedName>
</protein>
<feature type="region of interest" description="Disordered" evidence="5">
    <location>
        <begin position="441"/>
        <end position="472"/>
    </location>
</feature>
<dbReference type="InterPro" id="IPR019446">
    <property type="entry name" value="BMT5-like"/>
</dbReference>
<dbReference type="Pfam" id="PF00736">
    <property type="entry name" value="EF1_GNE"/>
    <property type="match status" value="1"/>
</dbReference>
<evidence type="ECO:0000256" key="4">
    <source>
        <dbReference type="RuleBase" id="RU003791"/>
    </source>
</evidence>
<dbReference type="InterPro" id="IPR049720">
    <property type="entry name" value="EF1B_bsu/dsu"/>
</dbReference>
<name>A0A7E4W0W9_PANRE</name>
<dbReference type="Gene3D" id="3.30.70.60">
    <property type="match status" value="1"/>
</dbReference>
<dbReference type="PANTHER" id="PTHR11595:SF21">
    <property type="entry name" value="ELONGATION FACTOR 1-BETA"/>
    <property type="match status" value="1"/>
</dbReference>
<feature type="domain" description="Translation elongation factor EF1B beta/delta subunit guanine nucleotide exchange" evidence="6">
    <location>
        <begin position="501"/>
        <end position="587"/>
    </location>
</feature>
<sequence length="587" mass="65027">MSVEALLAEVHPTTGLTTILEAAEAILLNERPIYSDVKPQTSHAGGAKHEGGHHKNNRGGSQDKDKVTAAIDEAKKAATHGRRNHRQSRASHKSESGEVAALRHEIDAIKLDNAALHKKVDELLQLVLKTCPSALQPFLRIRDSPVLILGDGNLSFSMSIARLMPHLSFTATVLENEDDFYVTYPSGVRHVEELRKLPNVEIVFAVDARKLPEDWKGRYSEVLMNFPHQGGKTNLRKSRALMREILECVSWFLHGTDTRFHLCLMRKQSGLDFTSIKLGRTWSLAPPDHAKDSWQIAYLGAEFDLIIDEVQEFFPCLFPGYVSAGYGSKDMTFHNENNPIKIIFIPNSINPSFSDLPIRQPKSLYHLYRPIFYQDISIVFTSPSTLEEDYLTFLDLLEELSPPAFVDFHEVESLACISPAHDLPNRIFRLANIGGASAPAAAQPAPAAAPAPAPAAPAADDDFDLFGSDDEEDDAEKLRLTEERLKAYAEKKSKKPGPIAKSNIIYDVKPWDDTINTDDIEAAVRSIQMEGLVWGAAKKVPVAFGIVKLQICCVVEDEKVSSDALEEAITGFEDLVQSVDVVAFNKV</sequence>
<dbReference type="Pfam" id="PF10354">
    <property type="entry name" value="BMT5-like"/>
    <property type="match status" value="1"/>
</dbReference>
<dbReference type="GO" id="GO:0070475">
    <property type="term" value="P:rRNA base methylation"/>
    <property type="evidence" value="ECO:0007669"/>
    <property type="project" value="InterPro"/>
</dbReference>
<keyword evidence="3 4" id="KW-0648">Protein biosynthesis</keyword>
<feature type="region of interest" description="Disordered" evidence="5">
    <location>
        <begin position="37"/>
        <end position="97"/>
    </location>
</feature>
<keyword evidence="2 4" id="KW-0251">Elongation factor</keyword>
<reference evidence="9" key="2">
    <citation type="submission" date="2020-10" db="UniProtKB">
        <authorList>
            <consortium name="WormBaseParasite"/>
        </authorList>
    </citation>
    <scope>IDENTIFICATION</scope>
</reference>
<dbReference type="CDD" id="cd00292">
    <property type="entry name" value="EF1B"/>
    <property type="match status" value="1"/>
</dbReference>
<evidence type="ECO:0000256" key="2">
    <source>
        <dbReference type="ARBA" id="ARBA00022768"/>
    </source>
</evidence>
<evidence type="ECO:0000313" key="9">
    <source>
        <dbReference type="WBParaSite" id="Pan_g5911.t1"/>
    </source>
</evidence>
<dbReference type="GO" id="GO:0005829">
    <property type="term" value="C:cytosol"/>
    <property type="evidence" value="ECO:0007669"/>
    <property type="project" value="TreeGrafter"/>
</dbReference>
<dbReference type="FunFam" id="3.30.70.60:FF:000001">
    <property type="entry name" value="Elongation factor 1-beta 1 like"/>
    <property type="match status" value="1"/>
</dbReference>
<dbReference type="PROSITE" id="PS00825">
    <property type="entry name" value="EF1BD_2"/>
    <property type="match status" value="1"/>
</dbReference>
<comment type="similarity">
    <text evidence="1 4">Belongs to the EF-1-beta/EF-1-delta family.</text>
</comment>
<dbReference type="InterPro" id="IPR018940">
    <property type="entry name" value="EF-1_beta_acid_region_euk"/>
</dbReference>
<dbReference type="SMART" id="SM00888">
    <property type="entry name" value="EF1_GNE"/>
    <property type="match status" value="1"/>
</dbReference>
<feature type="compositionally biased region" description="Acidic residues" evidence="5">
    <location>
        <begin position="459"/>
        <end position="472"/>
    </location>
</feature>
<dbReference type="GO" id="GO:0070042">
    <property type="term" value="F:rRNA (uridine-N3-)-methyltransferase activity"/>
    <property type="evidence" value="ECO:0007669"/>
    <property type="project" value="InterPro"/>
</dbReference>
<dbReference type="PANTHER" id="PTHR11595">
    <property type="entry name" value="EF-HAND AND COILED-COIL DOMAIN-CONTAINING FAMILY MEMBER"/>
    <property type="match status" value="1"/>
</dbReference>
<feature type="compositionally biased region" description="Basic residues" evidence="5">
    <location>
        <begin position="77"/>
        <end position="91"/>
    </location>
</feature>
<evidence type="ECO:0000313" key="8">
    <source>
        <dbReference type="Proteomes" id="UP000492821"/>
    </source>
</evidence>
<reference evidence="8" key="1">
    <citation type="journal article" date="2013" name="Genetics">
        <title>The draft genome and transcriptome of Panagrellus redivivus are shaped by the harsh demands of a free-living lifestyle.</title>
        <authorList>
            <person name="Srinivasan J."/>
            <person name="Dillman A.R."/>
            <person name="Macchietto M.G."/>
            <person name="Heikkinen L."/>
            <person name="Lakso M."/>
            <person name="Fracchia K.M."/>
            <person name="Antoshechkin I."/>
            <person name="Mortazavi A."/>
            <person name="Wong G."/>
            <person name="Sternberg P.W."/>
        </authorList>
    </citation>
    <scope>NUCLEOTIDE SEQUENCE [LARGE SCALE GENOMIC DNA]</scope>
    <source>
        <strain evidence="8">MT8872</strain>
    </source>
</reference>